<dbReference type="EMBL" id="QQXK01000011">
    <property type="protein sequence ID" value="RII42496.1"/>
    <property type="molecule type" value="Genomic_DNA"/>
</dbReference>
<dbReference type="PANTHER" id="PTHR36839:SF1">
    <property type="entry name" value="METALLO-BETA-LACTAMASE FAMILY PROTEIN (AFU_ORTHOLOGUE AFUA_5G12770)"/>
    <property type="match status" value="1"/>
</dbReference>
<accession>A0A399JJ69</accession>
<keyword evidence="3" id="KW-1185">Reference proteome</keyword>
<dbReference type="PANTHER" id="PTHR36839">
    <property type="entry name" value="METALLO-BETA-LACTAMASE FAMILY PROTEIN (AFU_ORTHOLOGUE AFUA_5G12770)"/>
    <property type="match status" value="1"/>
</dbReference>
<name>A0A399JJ69_9MICC</name>
<comment type="caution">
    <text evidence="2">The sequence shown here is derived from an EMBL/GenBank/DDBJ whole genome shotgun (WGS) entry which is preliminary data.</text>
</comment>
<feature type="domain" description="Metallo-beta-lactamase" evidence="1">
    <location>
        <begin position="81"/>
        <end position="236"/>
    </location>
</feature>
<dbReference type="GO" id="GO:0016787">
    <property type="term" value="F:hydrolase activity"/>
    <property type="evidence" value="ECO:0007669"/>
    <property type="project" value="UniProtKB-KW"/>
</dbReference>
<dbReference type="SMART" id="SM00849">
    <property type="entry name" value="Lactamase_B"/>
    <property type="match status" value="1"/>
</dbReference>
<reference evidence="2 3" key="1">
    <citation type="submission" date="2018-07" db="EMBL/GenBank/DDBJ databases">
        <title>Arthrobacter sp. nov., isolated from raw cow's milk with high bacterial count.</title>
        <authorList>
            <person name="Hahne J."/>
            <person name="Isele D."/>
            <person name="Lipski A."/>
        </authorList>
    </citation>
    <scope>NUCLEOTIDE SEQUENCE [LARGE SCALE GENOMIC DNA]</scope>
    <source>
        <strain evidence="2 3">JZ R-35</strain>
    </source>
</reference>
<dbReference type="InterPro" id="IPR036866">
    <property type="entry name" value="RibonucZ/Hydroxyglut_hydro"/>
</dbReference>
<dbReference type="AlphaFoldDB" id="A0A399JJ69"/>
<gene>
    <name evidence="2" type="ORF">DWB68_07030</name>
</gene>
<keyword evidence="2" id="KW-0378">Hydrolase</keyword>
<organism evidence="2 3">
    <name type="scientific">Galactobacter valiniphilus</name>
    <dbReference type="NCBI Taxonomy" id="2676122"/>
    <lineage>
        <taxon>Bacteria</taxon>
        <taxon>Bacillati</taxon>
        <taxon>Actinomycetota</taxon>
        <taxon>Actinomycetes</taxon>
        <taxon>Micrococcales</taxon>
        <taxon>Micrococcaceae</taxon>
        <taxon>Galactobacter</taxon>
    </lineage>
</organism>
<dbReference type="SUPFAM" id="SSF56281">
    <property type="entry name" value="Metallo-hydrolase/oxidoreductase"/>
    <property type="match status" value="1"/>
</dbReference>
<evidence type="ECO:0000313" key="2">
    <source>
        <dbReference type="EMBL" id="RII42496.1"/>
    </source>
</evidence>
<protein>
    <submittedName>
        <fullName evidence="2">Hydrolase</fullName>
    </submittedName>
</protein>
<evidence type="ECO:0000259" key="1">
    <source>
        <dbReference type="SMART" id="SM00849"/>
    </source>
</evidence>
<dbReference type="RefSeq" id="WP_119424438.1">
    <property type="nucleotide sequence ID" value="NZ_QQXK01000011.1"/>
</dbReference>
<evidence type="ECO:0000313" key="3">
    <source>
        <dbReference type="Proteomes" id="UP000265419"/>
    </source>
</evidence>
<dbReference type="Gene3D" id="3.60.15.10">
    <property type="entry name" value="Ribonuclease Z/Hydroxyacylglutathione hydrolase-like"/>
    <property type="match status" value="1"/>
</dbReference>
<dbReference type="InterPro" id="IPR001279">
    <property type="entry name" value="Metallo-B-lactamas"/>
</dbReference>
<dbReference type="Proteomes" id="UP000265419">
    <property type="component" value="Unassembled WGS sequence"/>
</dbReference>
<proteinExistence type="predicted"/>
<sequence length="284" mass="29943">MTSQATRPELTAAQCALCGVETDSPHGTCPVCADERQYLAADGVQRWSSPAEQAARGAAIELKELEPGLWELNTRGHVGVGQQAKLVVTDRGNVLVDVPAYIDGAAIEAVSALGGMAAIVPSHPHMFGVQSAWSAAFDDAPVWVSEPDAGWVTRDFPGLRVWSGELEPVPGVRASQPGGHVPGSSVVHFRGADGAGVLLSGDTIAAVPRAGWVSFMRSFPNRLPLSAGAVRRIAAHVAARYDVERLYDNFQGRVLRGAGEAIASSAERHARWVSGEFDHLTGPV</sequence>